<dbReference type="GO" id="GO:0050863">
    <property type="term" value="P:regulation of T cell activation"/>
    <property type="evidence" value="ECO:0007669"/>
    <property type="project" value="UniProtKB-ARBA"/>
</dbReference>
<dbReference type="GO" id="GO:0009897">
    <property type="term" value="C:external side of plasma membrane"/>
    <property type="evidence" value="ECO:0007669"/>
    <property type="project" value="TreeGrafter"/>
</dbReference>
<dbReference type="InterPro" id="IPR050504">
    <property type="entry name" value="IgSF_BTN/MOG"/>
</dbReference>
<evidence type="ECO:0000259" key="12">
    <source>
        <dbReference type="PROSITE" id="PS50835"/>
    </source>
</evidence>
<comment type="caution">
    <text evidence="13">The sequence shown here is derived from an EMBL/GenBank/DDBJ whole genome shotgun (WGS) entry which is preliminary data.</text>
</comment>
<dbReference type="GO" id="GO:1903037">
    <property type="term" value="P:regulation of leukocyte cell-cell adhesion"/>
    <property type="evidence" value="ECO:0007669"/>
    <property type="project" value="UniProtKB-ARBA"/>
</dbReference>
<dbReference type="GO" id="GO:0050852">
    <property type="term" value="P:T cell receptor signaling pathway"/>
    <property type="evidence" value="ECO:0007669"/>
    <property type="project" value="TreeGrafter"/>
</dbReference>
<dbReference type="EMBL" id="JAFJMO010000054">
    <property type="protein sequence ID" value="KAJ8248674.1"/>
    <property type="molecule type" value="Genomic_DNA"/>
</dbReference>
<proteinExistence type="inferred from homology"/>
<dbReference type="OrthoDB" id="10055806at2759"/>
<dbReference type="InterPro" id="IPR013783">
    <property type="entry name" value="Ig-like_fold"/>
</dbReference>
<dbReference type="PROSITE" id="PS50835">
    <property type="entry name" value="IG_LIKE"/>
    <property type="match status" value="2"/>
</dbReference>
<evidence type="ECO:0000256" key="6">
    <source>
        <dbReference type="ARBA" id="ARBA00023157"/>
    </source>
</evidence>
<evidence type="ECO:0000256" key="5">
    <source>
        <dbReference type="ARBA" id="ARBA00023136"/>
    </source>
</evidence>
<dbReference type="GO" id="GO:0001817">
    <property type="term" value="P:regulation of cytokine production"/>
    <property type="evidence" value="ECO:0007669"/>
    <property type="project" value="TreeGrafter"/>
</dbReference>
<comment type="similarity">
    <text evidence="9">Belongs to the SKINT family.</text>
</comment>
<dbReference type="PANTHER" id="PTHR24100">
    <property type="entry name" value="BUTYROPHILIN"/>
    <property type="match status" value="1"/>
</dbReference>
<evidence type="ECO:0000256" key="11">
    <source>
        <dbReference type="SAM" id="SignalP"/>
    </source>
</evidence>
<keyword evidence="6" id="KW-1015">Disulfide bond</keyword>
<evidence type="ECO:0000256" key="7">
    <source>
        <dbReference type="ARBA" id="ARBA00023180"/>
    </source>
</evidence>
<keyword evidence="2 10" id="KW-0812">Transmembrane</keyword>
<evidence type="ECO:0000256" key="10">
    <source>
        <dbReference type="SAM" id="Phobius"/>
    </source>
</evidence>
<evidence type="ECO:0000256" key="1">
    <source>
        <dbReference type="ARBA" id="ARBA00004370"/>
    </source>
</evidence>
<sequence>MKADWSMCPYLILLILHQTSRSEMFQLLGPAGPVIAVVGEYVVLPTHLKPNISAEDMRIEWFRPQNRDPLVYLYLLGESRNESQNPSYSGRAALFPEELREGNTSLRLSRVQVSDEGQYSCYIQSKSDNNYRIMVSLEVTAVGTEPVIFREADEGGEVGLLCESKGWYPQPDLIWQDSEGHNLTTEKPEILWDSLGHIAIRTRVVIKREGSSRFTCRVLQQKLHEEKVTEFCLHDECQSRPWRAAFAVTMTALILLVIVQCVFIHRWKKSHHPPGIRNETHRGRSGNI</sequence>
<dbReference type="InterPro" id="IPR013106">
    <property type="entry name" value="Ig_V-set"/>
</dbReference>
<evidence type="ECO:0000256" key="2">
    <source>
        <dbReference type="ARBA" id="ARBA00022692"/>
    </source>
</evidence>
<name>A0A9Q1CUW2_CONCO</name>
<evidence type="ECO:0000256" key="3">
    <source>
        <dbReference type="ARBA" id="ARBA00022729"/>
    </source>
</evidence>
<accession>A0A9Q1CUW2</accession>
<dbReference type="SUPFAM" id="SSF48726">
    <property type="entry name" value="Immunoglobulin"/>
    <property type="match status" value="2"/>
</dbReference>
<comment type="subcellular location">
    <subcellularLocation>
        <location evidence="1">Membrane</location>
    </subcellularLocation>
</comment>
<feature type="chain" id="PRO_5040185033" description="Ig-like domain-containing protein" evidence="11">
    <location>
        <begin position="23"/>
        <end position="288"/>
    </location>
</feature>
<feature type="domain" description="Ig-like" evidence="12">
    <location>
        <begin position="9"/>
        <end position="140"/>
    </location>
</feature>
<evidence type="ECO:0000313" key="13">
    <source>
        <dbReference type="EMBL" id="KAJ8248674.1"/>
    </source>
</evidence>
<keyword evidence="4 10" id="KW-1133">Transmembrane helix</keyword>
<protein>
    <recommendedName>
        <fullName evidence="12">Ig-like domain-containing protein</fullName>
    </recommendedName>
</protein>
<dbReference type="Gene3D" id="2.60.40.10">
    <property type="entry name" value="Immunoglobulins"/>
    <property type="match status" value="2"/>
</dbReference>
<dbReference type="GO" id="GO:0042110">
    <property type="term" value="P:T cell activation"/>
    <property type="evidence" value="ECO:0007669"/>
    <property type="project" value="UniProtKB-ARBA"/>
</dbReference>
<feature type="signal peptide" evidence="11">
    <location>
        <begin position="1"/>
        <end position="22"/>
    </location>
</feature>
<keyword evidence="14" id="KW-1185">Reference proteome</keyword>
<dbReference type="FunFam" id="2.60.40.10:FF:000142">
    <property type="entry name" value="V-set domain-containing T-cell activation inhibitor 1"/>
    <property type="match status" value="1"/>
</dbReference>
<dbReference type="FunFam" id="2.60.40.10:FF:000088">
    <property type="entry name" value="Butyrophilin subfamily 1 member A1"/>
    <property type="match status" value="1"/>
</dbReference>
<keyword evidence="5 10" id="KW-0472">Membrane</keyword>
<feature type="domain" description="Ig-like" evidence="12">
    <location>
        <begin position="154"/>
        <end position="229"/>
    </location>
</feature>
<dbReference type="PANTHER" id="PTHR24100:SF130">
    <property type="entry name" value="BUTYROPHILIN-LIKE PROTEIN 9"/>
    <property type="match status" value="1"/>
</dbReference>
<keyword evidence="3 11" id="KW-0732">Signal</keyword>
<reference evidence="13" key="1">
    <citation type="journal article" date="2023" name="Science">
        <title>Genome structures resolve the early diversification of teleost fishes.</title>
        <authorList>
            <person name="Parey E."/>
            <person name="Louis A."/>
            <person name="Montfort J."/>
            <person name="Bouchez O."/>
            <person name="Roques C."/>
            <person name="Iampietro C."/>
            <person name="Lluch J."/>
            <person name="Castinel A."/>
            <person name="Donnadieu C."/>
            <person name="Desvignes T."/>
            <person name="Floi Bucao C."/>
            <person name="Jouanno E."/>
            <person name="Wen M."/>
            <person name="Mejri S."/>
            <person name="Dirks R."/>
            <person name="Jansen H."/>
            <person name="Henkel C."/>
            <person name="Chen W.J."/>
            <person name="Zahm M."/>
            <person name="Cabau C."/>
            <person name="Klopp C."/>
            <person name="Thompson A.W."/>
            <person name="Robinson-Rechavi M."/>
            <person name="Braasch I."/>
            <person name="Lecointre G."/>
            <person name="Bobe J."/>
            <person name="Postlethwait J.H."/>
            <person name="Berthelot C."/>
            <person name="Roest Crollius H."/>
            <person name="Guiguen Y."/>
        </authorList>
    </citation>
    <scope>NUCLEOTIDE SEQUENCE</scope>
    <source>
        <strain evidence="13">Concon-B</strain>
    </source>
</reference>
<organism evidence="13 14">
    <name type="scientific">Conger conger</name>
    <name type="common">Conger eel</name>
    <name type="synonym">Muraena conger</name>
    <dbReference type="NCBI Taxonomy" id="82655"/>
    <lineage>
        <taxon>Eukaryota</taxon>
        <taxon>Metazoa</taxon>
        <taxon>Chordata</taxon>
        <taxon>Craniata</taxon>
        <taxon>Vertebrata</taxon>
        <taxon>Euteleostomi</taxon>
        <taxon>Actinopterygii</taxon>
        <taxon>Neopterygii</taxon>
        <taxon>Teleostei</taxon>
        <taxon>Anguilliformes</taxon>
        <taxon>Congridae</taxon>
        <taxon>Conger</taxon>
    </lineage>
</organism>
<keyword evidence="7" id="KW-0325">Glycoprotein</keyword>
<dbReference type="GO" id="GO:0005102">
    <property type="term" value="F:signaling receptor binding"/>
    <property type="evidence" value="ECO:0007669"/>
    <property type="project" value="TreeGrafter"/>
</dbReference>
<dbReference type="InterPro" id="IPR036179">
    <property type="entry name" value="Ig-like_dom_sf"/>
</dbReference>
<dbReference type="AlphaFoldDB" id="A0A9Q1CUW2"/>
<dbReference type="Pfam" id="PF07686">
    <property type="entry name" value="V-set"/>
    <property type="match status" value="1"/>
</dbReference>
<dbReference type="InterPro" id="IPR007110">
    <property type="entry name" value="Ig-like_dom"/>
</dbReference>
<evidence type="ECO:0000256" key="9">
    <source>
        <dbReference type="ARBA" id="ARBA00038221"/>
    </source>
</evidence>
<dbReference type="Proteomes" id="UP001152803">
    <property type="component" value="Unassembled WGS sequence"/>
</dbReference>
<evidence type="ECO:0000256" key="4">
    <source>
        <dbReference type="ARBA" id="ARBA00022989"/>
    </source>
</evidence>
<dbReference type="InterPro" id="IPR053896">
    <property type="entry name" value="BTN3A2-like_Ig-C"/>
</dbReference>
<keyword evidence="8" id="KW-0393">Immunoglobulin domain</keyword>
<feature type="transmembrane region" description="Helical" evidence="10">
    <location>
        <begin position="242"/>
        <end position="264"/>
    </location>
</feature>
<evidence type="ECO:0000313" key="14">
    <source>
        <dbReference type="Proteomes" id="UP001152803"/>
    </source>
</evidence>
<evidence type="ECO:0000256" key="8">
    <source>
        <dbReference type="ARBA" id="ARBA00023319"/>
    </source>
</evidence>
<gene>
    <name evidence="13" type="ORF">COCON_G00233730</name>
</gene>
<dbReference type="Pfam" id="PF22705">
    <property type="entry name" value="C2-set_3"/>
    <property type="match status" value="1"/>
</dbReference>